<accession>I3ZXL7</accession>
<comment type="caution">
    <text evidence="5">Lacks conserved residue(s) required for the propagation of feature annotation.</text>
</comment>
<dbReference type="SUPFAM" id="SSF53335">
    <property type="entry name" value="S-adenosyl-L-methionine-dependent methyltransferases"/>
    <property type="match status" value="1"/>
</dbReference>
<dbReference type="GeneID" id="97257001"/>
<dbReference type="GO" id="GO:0003676">
    <property type="term" value="F:nucleic acid binding"/>
    <property type="evidence" value="ECO:0007669"/>
    <property type="project" value="InterPro"/>
</dbReference>
<keyword evidence="2 5" id="KW-0808">Transferase</keyword>
<keyword evidence="3 5" id="KW-0949">S-adenosyl-L-methionine</keyword>
<dbReference type="PATRIC" id="fig|867902.3.peg.233"/>
<dbReference type="PROSITE" id="PS00092">
    <property type="entry name" value="N6_MTASE"/>
    <property type="match status" value="1"/>
</dbReference>
<dbReference type="HOGENOM" id="CLU_018398_3_2_10"/>
<dbReference type="GO" id="GO:0032259">
    <property type="term" value="P:methylation"/>
    <property type="evidence" value="ECO:0007669"/>
    <property type="project" value="UniProtKB-KW"/>
</dbReference>
<feature type="binding site" evidence="5">
    <location>
        <position position="191"/>
    </location>
    <ligand>
        <name>S-adenosyl-L-methionine</name>
        <dbReference type="ChEBI" id="CHEBI:59789"/>
    </ligand>
</feature>
<evidence type="ECO:0000256" key="1">
    <source>
        <dbReference type="ARBA" id="ARBA00022603"/>
    </source>
</evidence>
<dbReference type="InterPro" id="IPR004556">
    <property type="entry name" value="HemK-like"/>
</dbReference>
<dbReference type="PANTHER" id="PTHR18895">
    <property type="entry name" value="HEMK METHYLTRANSFERASE"/>
    <property type="match status" value="1"/>
</dbReference>
<feature type="binding site" evidence="5">
    <location>
        <position position="146"/>
    </location>
    <ligand>
        <name>S-adenosyl-L-methionine</name>
        <dbReference type="ChEBI" id="CHEBI:59789"/>
    </ligand>
</feature>
<evidence type="ECO:0000259" key="6">
    <source>
        <dbReference type="Pfam" id="PF05175"/>
    </source>
</evidence>
<dbReference type="Pfam" id="PF05175">
    <property type="entry name" value="MTS"/>
    <property type="match status" value="1"/>
</dbReference>
<dbReference type="Proteomes" id="UP000006051">
    <property type="component" value="Chromosome"/>
</dbReference>
<feature type="domain" description="Methyltransferase small" evidence="6">
    <location>
        <begin position="107"/>
        <end position="200"/>
    </location>
</feature>
<evidence type="ECO:0000313" key="7">
    <source>
        <dbReference type="EMBL" id="AFL96451.1"/>
    </source>
</evidence>
<dbReference type="AlphaFoldDB" id="I3ZXL7"/>
<dbReference type="KEGG" id="orh:Ornrh_0229"/>
<proteinExistence type="inferred from homology"/>
<dbReference type="HAMAP" id="MF_02126">
    <property type="entry name" value="RF_methyltr_PrmC"/>
    <property type="match status" value="1"/>
</dbReference>
<keyword evidence="8" id="KW-1185">Reference proteome</keyword>
<dbReference type="InterPro" id="IPR050320">
    <property type="entry name" value="N5-glutamine_MTase"/>
</dbReference>
<evidence type="ECO:0000313" key="8">
    <source>
        <dbReference type="Proteomes" id="UP000006051"/>
    </source>
</evidence>
<dbReference type="CDD" id="cd02440">
    <property type="entry name" value="AdoMet_MTases"/>
    <property type="match status" value="1"/>
</dbReference>
<dbReference type="EMBL" id="CP003283">
    <property type="protein sequence ID" value="AFL96451.1"/>
    <property type="molecule type" value="Genomic_DNA"/>
</dbReference>
<dbReference type="GO" id="GO:0102559">
    <property type="term" value="F:peptide chain release factor N(5)-glutamine methyltransferase activity"/>
    <property type="evidence" value="ECO:0007669"/>
    <property type="project" value="UniProtKB-EC"/>
</dbReference>
<gene>
    <name evidence="5" type="primary">prmC</name>
    <name evidence="7" type="ordered locus">Ornrh_0229</name>
</gene>
<evidence type="ECO:0000256" key="5">
    <source>
        <dbReference type="HAMAP-Rule" id="MF_02126"/>
    </source>
</evidence>
<dbReference type="NCBIfam" id="TIGR03534">
    <property type="entry name" value="RF_mod_PrmC"/>
    <property type="match status" value="1"/>
</dbReference>
<dbReference type="InterPro" id="IPR019874">
    <property type="entry name" value="RF_methyltr_PrmC"/>
</dbReference>
<comment type="function">
    <text evidence="5">Methylates the class 1 translation termination release factors RF1/PrfA and RF2/PrfB on the glutamine residue of the universally conserved GGQ motif.</text>
</comment>
<dbReference type="GeneID" id="71568508"/>
<evidence type="ECO:0000256" key="2">
    <source>
        <dbReference type="ARBA" id="ARBA00022679"/>
    </source>
</evidence>
<comment type="similarity">
    <text evidence="5">Belongs to the protein N5-glutamine methyltransferase family. PrmC subfamily.</text>
</comment>
<dbReference type="PANTHER" id="PTHR18895:SF74">
    <property type="entry name" value="MTRF1L RELEASE FACTOR GLUTAMINE METHYLTRANSFERASE"/>
    <property type="match status" value="1"/>
</dbReference>
<dbReference type="Gene3D" id="3.40.50.150">
    <property type="entry name" value="Vaccinia Virus protein VP39"/>
    <property type="match status" value="1"/>
</dbReference>
<feature type="binding site" evidence="5">
    <location>
        <begin position="123"/>
        <end position="127"/>
    </location>
    <ligand>
        <name>S-adenosyl-L-methionine</name>
        <dbReference type="ChEBI" id="CHEBI:59789"/>
    </ligand>
</feature>
<protein>
    <recommendedName>
        <fullName evidence="5">Release factor glutamine methyltransferase</fullName>
        <shortName evidence="5">RF MTase</shortName>
        <ecNumber evidence="5">2.1.1.297</ecNumber>
    </recommendedName>
    <alternativeName>
        <fullName evidence="5">N5-glutamine methyltransferase PrmC</fullName>
    </alternativeName>
    <alternativeName>
        <fullName evidence="5">Protein-(glutamine-N5) MTase PrmC</fullName>
    </alternativeName>
    <alternativeName>
        <fullName evidence="5">Protein-glutamine N-methyltransferase PrmC</fullName>
    </alternativeName>
</protein>
<reference evidence="7 8" key="1">
    <citation type="submission" date="2012-06" db="EMBL/GenBank/DDBJ databases">
        <title>The complete genome of Ornithobacterium rhinotracheale DSM 15997.</title>
        <authorList>
            <consortium name="US DOE Joint Genome Institute (JGI-PGF)"/>
            <person name="Lucas S."/>
            <person name="Copeland A."/>
            <person name="Lapidus A."/>
            <person name="Goodwin L."/>
            <person name="Pitluck S."/>
            <person name="Peters L."/>
            <person name="Mikhailova N."/>
            <person name="Teshima H."/>
            <person name="Kyrpides N."/>
            <person name="Mavromatis K."/>
            <person name="Pagani I."/>
            <person name="Ivanova N."/>
            <person name="Ovchinnikova G."/>
            <person name="Zeytun A."/>
            <person name="Detter J.C."/>
            <person name="Han C."/>
            <person name="Land M."/>
            <person name="Hauser L."/>
            <person name="Markowitz V."/>
            <person name="Cheng J.-F."/>
            <person name="Hugenholtz P."/>
            <person name="Woyke T."/>
            <person name="Wu D."/>
            <person name="Lang E."/>
            <person name="Kopitz M."/>
            <person name="Brambilla E."/>
            <person name="Klenk H.-P."/>
            <person name="Eisen J.A."/>
        </authorList>
    </citation>
    <scope>NUCLEOTIDE SEQUENCE [LARGE SCALE GENOMIC DNA]</scope>
    <source>
        <strain evidence="8">ATCC 51463 / DSM 15997 / CCUG 23171 / LMG 9086</strain>
    </source>
</reference>
<dbReference type="EC" id="2.1.1.297" evidence="5"/>
<organism evidence="7 8">
    <name type="scientific">Ornithobacterium rhinotracheale (strain ATCC 51463 / DSM 15997 / CCUG 23171 / CIP 104009 / LMG 9086)</name>
    <dbReference type="NCBI Taxonomy" id="867902"/>
    <lineage>
        <taxon>Bacteria</taxon>
        <taxon>Pseudomonadati</taxon>
        <taxon>Bacteroidota</taxon>
        <taxon>Flavobacteriia</taxon>
        <taxon>Flavobacteriales</taxon>
        <taxon>Weeksellaceae</taxon>
        <taxon>Ornithobacterium</taxon>
    </lineage>
</organism>
<dbReference type="NCBIfam" id="TIGR00536">
    <property type="entry name" value="hemK_fam"/>
    <property type="match status" value="1"/>
</dbReference>
<dbReference type="RefSeq" id="WP_014790081.1">
    <property type="nucleotide sequence ID" value="NC_018016.1"/>
</dbReference>
<dbReference type="InterPro" id="IPR007848">
    <property type="entry name" value="Small_mtfrase_dom"/>
</dbReference>
<dbReference type="STRING" id="867902.Ornrh_0229"/>
<dbReference type="eggNOG" id="COG2890">
    <property type="taxonomic scope" value="Bacteria"/>
</dbReference>
<keyword evidence="1 5" id="KW-0489">Methyltransferase</keyword>
<evidence type="ECO:0000256" key="4">
    <source>
        <dbReference type="ARBA" id="ARBA00048391"/>
    </source>
</evidence>
<feature type="binding site" evidence="5">
    <location>
        <begin position="191"/>
        <end position="194"/>
    </location>
    <ligand>
        <name>substrate</name>
    </ligand>
</feature>
<sequence length="284" mass="33160">MTIRTFKERYDQALKDLYTPQEIDVIFYELAELYLKKNKSIIRAGLDESWAELVQSQMLFDISLARLKQGEPYQYVIGKTEFMKLPFYVNRDVLIPRPETEELVEWILKKYPEDFSGNILDIGTGSGAIAISLKKYLPNANVYGIDISKEAIEVARKNADINMVEVNFLERDIFKLSADKDLPKWDLIVSNPPYIPEKEKEEMDRQVVKFEPQTALFVPDEKPLLYYQAICDYAVSHISPQARVYVEIHQDLKDETEKIFEKKFSKVKAQKDISGNWRMIKARK</sequence>
<name>I3ZXL7_ORNRL</name>
<comment type="catalytic activity">
    <reaction evidence="4 5">
        <text>L-glutaminyl-[peptide chain release factor] + S-adenosyl-L-methionine = N(5)-methyl-L-glutaminyl-[peptide chain release factor] + S-adenosyl-L-homocysteine + H(+)</text>
        <dbReference type="Rhea" id="RHEA:42896"/>
        <dbReference type="Rhea" id="RHEA-COMP:10271"/>
        <dbReference type="Rhea" id="RHEA-COMP:10272"/>
        <dbReference type="ChEBI" id="CHEBI:15378"/>
        <dbReference type="ChEBI" id="CHEBI:30011"/>
        <dbReference type="ChEBI" id="CHEBI:57856"/>
        <dbReference type="ChEBI" id="CHEBI:59789"/>
        <dbReference type="ChEBI" id="CHEBI:61891"/>
        <dbReference type="EC" id="2.1.1.297"/>
    </reaction>
</comment>
<dbReference type="Gene3D" id="1.10.8.10">
    <property type="entry name" value="DNA helicase RuvA subunit, C-terminal domain"/>
    <property type="match status" value="1"/>
</dbReference>
<dbReference type="InterPro" id="IPR002052">
    <property type="entry name" value="DNA_methylase_N6_adenine_CS"/>
</dbReference>
<dbReference type="InterPro" id="IPR029063">
    <property type="entry name" value="SAM-dependent_MTases_sf"/>
</dbReference>
<evidence type="ECO:0000256" key="3">
    <source>
        <dbReference type="ARBA" id="ARBA00022691"/>
    </source>
</evidence>